<evidence type="ECO:0000313" key="2">
    <source>
        <dbReference type="EMBL" id="EDR08130.1"/>
    </source>
</evidence>
<dbReference type="InParanoid" id="B0DB31"/>
<proteinExistence type="predicted"/>
<organism evidence="3">
    <name type="scientific">Laccaria bicolor (strain S238N-H82 / ATCC MYA-4686)</name>
    <name type="common">Bicoloured deceiver</name>
    <name type="synonym">Laccaria laccata var. bicolor</name>
    <dbReference type="NCBI Taxonomy" id="486041"/>
    <lineage>
        <taxon>Eukaryota</taxon>
        <taxon>Fungi</taxon>
        <taxon>Dikarya</taxon>
        <taxon>Basidiomycota</taxon>
        <taxon>Agaricomycotina</taxon>
        <taxon>Agaricomycetes</taxon>
        <taxon>Agaricomycetidae</taxon>
        <taxon>Agaricales</taxon>
        <taxon>Agaricineae</taxon>
        <taxon>Hydnangiaceae</taxon>
        <taxon>Laccaria</taxon>
    </lineage>
</organism>
<evidence type="ECO:0000313" key="3">
    <source>
        <dbReference type="Proteomes" id="UP000001194"/>
    </source>
</evidence>
<name>B0DB31_LACBS</name>
<dbReference type="KEGG" id="lbc:LACBIDRAFT_294436"/>
<dbReference type="EMBL" id="DS547102">
    <property type="protein sequence ID" value="EDR08130.1"/>
    <property type="molecule type" value="Genomic_DNA"/>
</dbReference>
<sequence>MKLRNSKETNPQNFMASPSRERSETPPPPEEPYNWGTADDMRNWICPEVNPHIIDTLRDVHPHTLEETFHWYARPGSPVWVLSSSKKRPVPTWRQGYIVTEDKTHYTTKGVFRSYVVQYIIGGETVKTVLCPGLEPELKPDTPQVRQLLREAGFPAGP</sequence>
<dbReference type="OrthoDB" id="3205170at2759"/>
<dbReference type="GeneID" id="6076900"/>
<dbReference type="RefSeq" id="XP_001881200.1">
    <property type="nucleotide sequence ID" value="XM_001881165.1"/>
</dbReference>
<reference evidence="2 3" key="1">
    <citation type="journal article" date="2008" name="Nature">
        <title>The genome of Laccaria bicolor provides insights into mycorrhizal symbiosis.</title>
        <authorList>
            <person name="Martin F."/>
            <person name="Aerts A."/>
            <person name="Ahren D."/>
            <person name="Brun A."/>
            <person name="Danchin E.G.J."/>
            <person name="Duchaussoy F."/>
            <person name="Gibon J."/>
            <person name="Kohler A."/>
            <person name="Lindquist E."/>
            <person name="Pereda V."/>
            <person name="Salamov A."/>
            <person name="Shapiro H.J."/>
            <person name="Wuyts J."/>
            <person name="Blaudez D."/>
            <person name="Buee M."/>
            <person name="Brokstein P."/>
            <person name="Canbaeck B."/>
            <person name="Cohen D."/>
            <person name="Courty P.E."/>
            <person name="Coutinho P.M."/>
            <person name="Delaruelle C."/>
            <person name="Detter J.C."/>
            <person name="Deveau A."/>
            <person name="DiFazio S."/>
            <person name="Duplessis S."/>
            <person name="Fraissinet-Tachet L."/>
            <person name="Lucic E."/>
            <person name="Frey-Klett P."/>
            <person name="Fourrey C."/>
            <person name="Feussner I."/>
            <person name="Gay G."/>
            <person name="Grimwood J."/>
            <person name="Hoegger P.J."/>
            <person name="Jain P."/>
            <person name="Kilaru S."/>
            <person name="Labbe J."/>
            <person name="Lin Y.C."/>
            <person name="Legue V."/>
            <person name="Le Tacon F."/>
            <person name="Marmeisse R."/>
            <person name="Melayah D."/>
            <person name="Montanini B."/>
            <person name="Muratet M."/>
            <person name="Nehls U."/>
            <person name="Niculita-Hirzel H."/>
            <person name="Oudot-Le Secq M.P."/>
            <person name="Peter M."/>
            <person name="Quesneville H."/>
            <person name="Rajashekar B."/>
            <person name="Reich M."/>
            <person name="Rouhier N."/>
            <person name="Schmutz J."/>
            <person name="Yin T."/>
            <person name="Chalot M."/>
            <person name="Henrissat B."/>
            <person name="Kuees U."/>
            <person name="Lucas S."/>
            <person name="Van de Peer Y."/>
            <person name="Podila G.K."/>
            <person name="Polle A."/>
            <person name="Pukkila P.J."/>
            <person name="Richardson P.M."/>
            <person name="Rouze P."/>
            <person name="Sanders I.R."/>
            <person name="Stajich J.E."/>
            <person name="Tunlid A."/>
            <person name="Tuskan G."/>
            <person name="Grigoriev I.V."/>
        </authorList>
    </citation>
    <scope>NUCLEOTIDE SEQUENCE [LARGE SCALE GENOMIC DNA]</scope>
    <source>
        <strain evidence="3">S238N-H82 / ATCC MYA-4686</strain>
    </source>
</reference>
<accession>B0DB31</accession>
<dbReference type="Proteomes" id="UP000001194">
    <property type="component" value="Unassembled WGS sequence"/>
</dbReference>
<keyword evidence="3" id="KW-1185">Reference proteome</keyword>
<protein>
    <submittedName>
        <fullName evidence="2">Predicted protein</fullName>
    </submittedName>
</protein>
<dbReference type="HOGENOM" id="CLU_141153_0_0_1"/>
<gene>
    <name evidence="2" type="ORF">LACBIDRAFT_294436</name>
</gene>
<evidence type="ECO:0000256" key="1">
    <source>
        <dbReference type="SAM" id="MobiDB-lite"/>
    </source>
</evidence>
<dbReference type="AlphaFoldDB" id="B0DB31"/>
<feature type="region of interest" description="Disordered" evidence="1">
    <location>
        <begin position="1"/>
        <end position="36"/>
    </location>
</feature>